<keyword evidence="3" id="KW-1185">Reference proteome</keyword>
<accession>A0A7W7I4T1</accession>
<proteinExistence type="predicted"/>
<comment type="caution">
    <text evidence="2">The sequence shown here is derived from an EMBL/GenBank/DDBJ whole genome shotgun (WGS) entry which is preliminary data.</text>
</comment>
<evidence type="ECO:0000256" key="1">
    <source>
        <dbReference type="SAM" id="MobiDB-lite"/>
    </source>
</evidence>
<name>A0A7W7I4T1_9ACTN</name>
<dbReference type="AlphaFoldDB" id="A0A7W7I4T1"/>
<dbReference type="EMBL" id="JACHNH010000001">
    <property type="protein sequence ID" value="MBB4766291.1"/>
    <property type="molecule type" value="Genomic_DNA"/>
</dbReference>
<organism evidence="2 3">
    <name type="scientific">Actinoplanes digitatis</name>
    <dbReference type="NCBI Taxonomy" id="1868"/>
    <lineage>
        <taxon>Bacteria</taxon>
        <taxon>Bacillati</taxon>
        <taxon>Actinomycetota</taxon>
        <taxon>Actinomycetes</taxon>
        <taxon>Micromonosporales</taxon>
        <taxon>Micromonosporaceae</taxon>
        <taxon>Actinoplanes</taxon>
    </lineage>
</organism>
<sequence length="249" mass="26560">MLNVGGSAPSWSRRRMISASRTSSGCMAGAECSPPRPGVPPSAVARPCRATRAMNCCASARLPAACGPVESPSDPRRLGGLPPSPVPSPWGPLGRPVTVLPVSQPCSQAAQSNNRPGSSNMEVPVTGKDGTPRVVPVGYFWTRRMARIAIAPQWVRVYDFGAPRTDKPGARLRRRAWPCCRPPRRSRASLPRRGRTGVRGVHRHDVPQRAGRPAQLPASRPGAMPAPCPSTLEKQKHPDACPGVSQGWS</sequence>
<gene>
    <name evidence="2" type="ORF">BJ971_006847</name>
</gene>
<evidence type="ECO:0000313" key="2">
    <source>
        <dbReference type="EMBL" id="MBB4766291.1"/>
    </source>
</evidence>
<dbReference type="Proteomes" id="UP000578112">
    <property type="component" value="Unassembled WGS sequence"/>
</dbReference>
<reference evidence="2 3" key="1">
    <citation type="submission" date="2020-08" db="EMBL/GenBank/DDBJ databases">
        <title>Sequencing the genomes of 1000 actinobacteria strains.</title>
        <authorList>
            <person name="Klenk H.-P."/>
        </authorList>
    </citation>
    <scope>NUCLEOTIDE SEQUENCE [LARGE SCALE GENOMIC DNA]</scope>
    <source>
        <strain evidence="2 3">DSM 43149</strain>
    </source>
</reference>
<protein>
    <submittedName>
        <fullName evidence="2">Uncharacterized protein</fullName>
    </submittedName>
</protein>
<feature type="region of interest" description="Disordered" evidence="1">
    <location>
        <begin position="183"/>
        <end position="249"/>
    </location>
</feature>
<feature type="compositionally biased region" description="Polar residues" evidence="1">
    <location>
        <begin position="107"/>
        <end position="121"/>
    </location>
</feature>
<evidence type="ECO:0000313" key="3">
    <source>
        <dbReference type="Proteomes" id="UP000578112"/>
    </source>
</evidence>
<feature type="compositionally biased region" description="Basic residues" evidence="1">
    <location>
        <begin position="183"/>
        <end position="202"/>
    </location>
</feature>
<feature type="region of interest" description="Disordered" evidence="1">
    <location>
        <begin position="107"/>
        <end position="129"/>
    </location>
</feature>